<name>A0A2J6PWN1_9HELO</name>
<evidence type="ECO:0000313" key="2">
    <source>
        <dbReference type="Proteomes" id="UP000235672"/>
    </source>
</evidence>
<reference evidence="1 2" key="1">
    <citation type="submission" date="2016-05" db="EMBL/GenBank/DDBJ databases">
        <title>A degradative enzymes factory behind the ericoid mycorrhizal symbiosis.</title>
        <authorList>
            <consortium name="DOE Joint Genome Institute"/>
            <person name="Martino E."/>
            <person name="Morin E."/>
            <person name="Grelet G."/>
            <person name="Kuo A."/>
            <person name="Kohler A."/>
            <person name="Daghino S."/>
            <person name="Barry K."/>
            <person name="Choi C."/>
            <person name="Cichocki N."/>
            <person name="Clum A."/>
            <person name="Copeland A."/>
            <person name="Hainaut M."/>
            <person name="Haridas S."/>
            <person name="Labutti K."/>
            <person name="Lindquist E."/>
            <person name="Lipzen A."/>
            <person name="Khouja H.-R."/>
            <person name="Murat C."/>
            <person name="Ohm R."/>
            <person name="Olson A."/>
            <person name="Spatafora J."/>
            <person name="Veneault-Fourrey C."/>
            <person name="Henrissat B."/>
            <person name="Grigoriev I."/>
            <person name="Martin F."/>
            <person name="Perotto S."/>
        </authorList>
    </citation>
    <scope>NUCLEOTIDE SEQUENCE [LARGE SCALE GENOMIC DNA]</scope>
    <source>
        <strain evidence="1 2">UAMH 7357</strain>
    </source>
</reference>
<evidence type="ECO:0000313" key="1">
    <source>
        <dbReference type="EMBL" id="PMD18441.1"/>
    </source>
</evidence>
<organism evidence="1 2">
    <name type="scientific">Hyaloscypha hepaticicola</name>
    <dbReference type="NCBI Taxonomy" id="2082293"/>
    <lineage>
        <taxon>Eukaryota</taxon>
        <taxon>Fungi</taxon>
        <taxon>Dikarya</taxon>
        <taxon>Ascomycota</taxon>
        <taxon>Pezizomycotina</taxon>
        <taxon>Leotiomycetes</taxon>
        <taxon>Helotiales</taxon>
        <taxon>Hyaloscyphaceae</taxon>
        <taxon>Hyaloscypha</taxon>
    </lineage>
</organism>
<protein>
    <submittedName>
        <fullName evidence="1">Uncharacterized protein</fullName>
    </submittedName>
</protein>
<dbReference type="AlphaFoldDB" id="A0A2J6PWN1"/>
<sequence>MYTCHCHCRGHFQRGVCLDLKVFVIPLDVKVEASLLPLAVKTRDRIEQRLETICTRHCYEVAPPPSSRRTALQLHYAASYEGLCVDYAFLNGMYDMSTWCPSCWRYIIVFV</sequence>
<keyword evidence="2" id="KW-1185">Reference proteome</keyword>
<dbReference type="EMBL" id="KZ613494">
    <property type="protein sequence ID" value="PMD18441.1"/>
    <property type="molecule type" value="Genomic_DNA"/>
</dbReference>
<accession>A0A2J6PWN1</accession>
<dbReference type="Proteomes" id="UP000235672">
    <property type="component" value="Unassembled WGS sequence"/>
</dbReference>
<gene>
    <name evidence="1" type="ORF">NA56DRAFT_243921</name>
</gene>
<proteinExistence type="predicted"/>